<dbReference type="GO" id="GO:0016423">
    <property type="term" value="F:tRNA (guanine) methyltransferase activity"/>
    <property type="evidence" value="ECO:0007669"/>
    <property type="project" value="TreeGrafter"/>
</dbReference>
<dbReference type="Proteomes" id="UP000177878">
    <property type="component" value="Unassembled WGS sequence"/>
</dbReference>
<name>A0A1F5S022_9BACT</name>
<dbReference type="InterPro" id="IPR000241">
    <property type="entry name" value="RlmKL-like_Mtase"/>
</dbReference>
<reference evidence="2 3" key="1">
    <citation type="journal article" date="2016" name="Nat. Commun.">
        <title>Thousands of microbial genomes shed light on interconnected biogeochemical processes in an aquifer system.</title>
        <authorList>
            <person name="Anantharaman K."/>
            <person name="Brown C.T."/>
            <person name="Hug L.A."/>
            <person name="Sharon I."/>
            <person name="Castelle C.J."/>
            <person name="Probst A.J."/>
            <person name="Thomas B.C."/>
            <person name="Singh A."/>
            <person name="Wilkins M.J."/>
            <person name="Karaoz U."/>
            <person name="Brodie E.L."/>
            <person name="Williams K.H."/>
            <person name="Hubbard S.S."/>
            <person name="Banfield J.F."/>
        </authorList>
    </citation>
    <scope>NUCLEOTIDE SEQUENCE [LARGE SCALE GENOMIC DNA]</scope>
</reference>
<dbReference type="EMBL" id="MFFV01000022">
    <property type="protein sequence ID" value="OGF20014.1"/>
    <property type="molecule type" value="Genomic_DNA"/>
</dbReference>
<dbReference type="GO" id="GO:0030488">
    <property type="term" value="P:tRNA methylation"/>
    <property type="evidence" value="ECO:0007669"/>
    <property type="project" value="TreeGrafter"/>
</dbReference>
<dbReference type="Gene3D" id="3.40.50.150">
    <property type="entry name" value="Vaccinia Virus protein VP39"/>
    <property type="match status" value="1"/>
</dbReference>
<evidence type="ECO:0000259" key="1">
    <source>
        <dbReference type="Pfam" id="PF01170"/>
    </source>
</evidence>
<dbReference type="AlphaFoldDB" id="A0A1F5S022"/>
<dbReference type="PANTHER" id="PTHR14911:SF13">
    <property type="entry name" value="TRNA (GUANINE(6)-N2)-METHYLTRANSFERASE THUMP3"/>
    <property type="match status" value="1"/>
</dbReference>
<comment type="caution">
    <text evidence="2">The sequence shown here is derived from an EMBL/GenBank/DDBJ whole genome shotgun (WGS) entry which is preliminary data.</text>
</comment>
<protein>
    <recommendedName>
        <fullName evidence="1">Ribosomal RNA large subunit methyltransferase K/L-like methyltransferase domain-containing protein</fullName>
    </recommendedName>
</protein>
<evidence type="ECO:0000313" key="3">
    <source>
        <dbReference type="Proteomes" id="UP000177878"/>
    </source>
</evidence>
<accession>A0A1F5S022</accession>
<dbReference type="InterPro" id="IPR029063">
    <property type="entry name" value="SAM-dependent_MTases_sf"/>
</dbReference>
<dbReference type="Pfam" id="PF01170">
    <property type="entry name" value="UPF0020"/>
    <property type="match status" value="1"/>
</dbReference>
<organism evidence="2 3">
    <name type="scientific">Candidatus Falkowbacteria bacterium RIFCSPLOWO2_02_FULL_45_15</name>
    <dbReference type="NCBI Taxonomy" id="1797988"/>
    <lineage>
        <taxon>Bacteria</taxon>
        <taxon>Candidatus Falkowiibacteriota</taxon>
    </lineage>
</organism>
<feature type="non-terminal residue" evidence="2">
    <location>
        <position position="439"/>
    </location>
</feature>
<dbReference type="PANTHER" id="PTHR14911">
    <property type="entry name" value="THUMP DOMAIN-CONTAINING"/>
    <property type="match status" value="1"/>
</dbReference>
<dbReference type="SUPFAM" id="SSF53335">
    <property type="entry name" value="S-adenosyl-L-methionine-dependent methyltransferases"/>
    <property type="match status" value="1"/>
</dbReference>
<dbReference type="CDD" id="cd02440">
    <property type="entry name" value="AdoMet_MTases"/>
    <property type="match status" value="1"/>
</dbReference>
<feature type="domain" description="Ribosomal RNA large subunit methyltransferase K/L-like methyltransferase" evidence="1">
    <location>
        <begin position="238"/>
        <end position="379"/>
    </location>
</feature>
<gene>
    <name evidence="2" type="ORF">A3I35_01610</name>
</gene>
<evidence type="ECO:0000313" key="2">
    <source>
        <dbReference type="EMBL" id="OGF20014.1"/>
    </source>
</evidence>
<dbReference type="STRING" id="1797988.A3I35_01610"/>
<proteinExistence type="predicted"/>
<sequence>MQYFFILGKNPTLSFAEIVSVFQLKPGQILYLGEEAAVVEMEREIDAQQIIRRLGGTIKIGIINYQLRITNLAYPCLPAGRRQAGDESMSNDLISKLMPNQKEPTGKFHFGISYYGKGKFKQEKALAMEIKKALKEKGVSSRWVTSREKTLSSVVVEQNKLTSEQGVEIVIVGDGAKYWAGKTLAVQPFKELSARDYGRPGRDDYSGMLPPKLAQIMINLTTSPLPPLLRKGEGNYSNMVLLDPFCGSGTILTEAALMGTLTQTLSPGARGLFSRIIGCDKSEKAAKDTKENINWIAKKYLISNIQYQIFQCDVKQLSQAIKPNSINAIVTEPYLGPSRMKWNEKNIRQVARELESLYGQALLEFAKALKPNGRVVMVWPIFKIKGGEIKLAADKILGSNFKIANLLAEFLPNKIIKLSERETMAYGRPNQKVWREIVV</sequence>